<accession>A0A0W8FNM7</accession>
<comment type="caution">
    <text evidence="1">The sequence shown here is derived from an EMBL/GenBank/DDBJ whole genome shotgun (WGS) entry which is preliminary data.</text>
</comment>
<gene>
    <name evidence="1" type="ORF">ASZ90_007698</name>
</gene>
<protein>
    <submittedName>
        <fullName evidence="1">Uncharacterized protein</fullName>
    </submittedName>
</protein>
<sequence length="334" mass="35961">MLKNKFIKTFLLILIASFFFTSSVYANMRVMSEEDLTLVDAKNGLTIALNADIYLQAASIGLYTTTAQTSGIYLPYVLIDNSTTGGTYSSPQTVNVDSTIVMDVGTASGKTWLNISGMRIYNPIGITIGTADGTTGNDNRGINIVDTNTRYIGNLLIRGIFMGRTLTNGTTGYSPPGNTQTFTMGSLPSITVSPHATQGLDLYASLNAYINTLEYRFRPADSTNEFKISGIYACASFTGNPETPSTWVGSGNLRLGNFAYNQSYGAYNKGSITTTLYATADVGTLSGTTYLNLNLPMTGSIRVNDFRMDSTGSFGPIAVDGMTMRTVNVRLYNL</sequence>
<proteinExistence type="predicted"/>
<reference evidence="1" key="1">
    <citation type="journal article" date="2015" name="Proc. Natl. Acad. Sci. U.S.A.">
        <title>Networks of energetic and metabolic interactions define dynamics in microbial communities.</title>
        <authorList>
            <person name="Embree M."/>
            <person name="Liu J.K."/>
            <person name="Al-Bassam M.M."/>
            <person name="Zengler K."/>
        </authorList>
    </citation>
    <scope>NUCLEOTIDE SEQUENCE</scope>
</reference>
<organism evidence="1">
    <name type="scientific">hydrocarbon metagenome</name>
    <dbReference type="NCBI Taxonomy" id="938273"/>
    <lineage>
        <taxon>unclassified sequences</taxon>
        <taxon>metagenomes</taxon>
        <taxon>ecological metagenomes</taxon>
    </lineage>
</organism>
<evidence type="ECO:0000313" key="1">
    <source>
        <dbReference type="EMBL" id="KUG22522.1"/>
    </source>
</evidence>
<dbReference type="EMBL" id="LNQE01000960">
    <property type="protein sequence ID" value="KUG22522.1"/>
    <property type="molecule type" value="Genomic_DNA"/>
</dbReference>
<name>A0A0W8FNM7_9ZZZZ</name>
<dbReference type="AlphaFoldDB" id="A0A0W8FNM7"/>